<organism evidence="1 2">
    <name type="scientific">Caerostris darwini</name>
    <dbReference type="NCBI Taxonomy" id="1538125"/>
    <lineage>
        <taxon>Eukaryota</taxon>
        <taxon>Metazoa</taxon>
        <taxon>Ecdysozoa</taxon>
        <taxon>Arthropoda</taxon>
        <taxon>Chelicerata</taxon>
        <taxon>Arachnida</taxon>
        <taxon>Araneae</taxon>
        <taxon>Araneomorphae</taxon>
        <taxon>Entelegynae</taxon>
        <taxon>Araneoidea</taxon>
        <taxon>Araneidae</taxon>
        <taxon>Caerostris</taxon>
    </lineage>
</organism>
<evidence type="ECO:0000313" key="1">
    <source>
        <dbReference type="EMBL" id="GIY04148.1"/>
    </source>
</evidence>
<gene>
    <name evidence="1" type="ORF">CDAR_233001</name>
</gene>
<evidence type="ECO:0000313" key="2">
    <source>
        <dbReference type="Proteomes" id="UP001054837"/>
    </source>
</evidence>
<dbReference type="AlphaFoldDB" id="A0AAV4Q2J5"/>
<accession>A0AAV4Q2J5</accession>
<proteinExistence type="predicted"/>
<comment type="caution">
    <text evidence="1">The sequence shown here is derived from an EMBL/GenBank/DDBJ whole genome shotgun (WGS) entry which is preliminary data.</text>
</comment>
<dbReference type="Proteomes" id="UP001054837">
    <property type="component" value="Unassembled WGS sequence"/>
</dbReference>
<protein>
    <submittedName>
        <fullName evidence="1">Uncharacterized protein</fullName>
    </submittedName>
</protein>
<sequence>MPFIHRNATEICGCPVVLKPALGAILALSSIKTKVRPNVTTYKLTVGSTLQISGSHHRTPSKDVQIGATSLPIHDASTSECVMFGDVSGPNYVCRLLSRSLHACHLFETHPCRPNITESN</sequence>
<dbReference type="EMBL" id="BPLQ01003898">
    <property type="protein sequence ID" value="GIY04148.1"/>
    <property type="molecule type" value="Genomic_DNA"/>
</dbReference>
<name>A0AAV4Q2J5_9ARAC</name>
<keyword evidence="2" id="KW-1185">Reference proteome</keyword>
<reference evidence="1 2" key="1">
    <citation type="submission" date="2021-06" db="EMBL/GenBank/DDBJ databases">
        <title>Caerostris darwini draft genome.</title>
        <authorList>
            <person name="Kono N."/>
            <person name="Arakawa K."/>
        </authorList>
    </citation>
    <scope>NUCLEOTIDE SEQUENCE [LARGE SCALE GENOMIC DNA]</scope>
</reference>